<evidence type="ECO:0000256" key="1">
    <source>
        <dbReference type="SAM" id="MobiDB-lite"/>
    </source>
</evidence>
<protein>
    <submittedName>
        <fullName evidence="2">Uncharacterized protein</fullName>
    </submittedName>
</protein>
<dbReference type="Proteomes" id="UP000182658">
    <property type="component" value="Unassembled WGS sequence"/>
</dbReference>
<dbReference type="EMBL" id="KV875132">
    <property type="protein sequence ID" value="OIW22229.1"/>
    <property type="molecule type" value="Genomic_DNA"/>
</dbReference>
<feature type="region of interest" description="Disordered" evidence="1">
    <location>
        <begin position="80"/>
        <end position="100"/>
    </location>
</feature>
<organism evidence="2 3">
    <name type="scientific">Coniochaeta ligniaria NRRL 30616</name>
    <dbReference type="NCBI Taxonomy" id="1408157"/>
    <lineage>
        <taxon>Eukaryota</taxon>
        <taxon>Fungi</taxon>
        <taxon>Dikarya</taxon>
        <taxon>Ascomycota</taxon>
        <taxon>Pezizomycotina</taxon>
        <taxon>Sordariomycetes</taxon>
        <taxon>Sordariomycetidae</taxon>
        <taxon>Coniochaetales</taxon>
        <taxon>Coniochaetaceae</taxon>
        <taxon>Coniochaeta</taxon>
    </lineage>
</organism>
<gene>
    <name evidence="2" type="ORF">CONLIGDRAFT_687745</name>
</gene>
<proteinExistence type="predicted"/>
<feature type="compositionally biased region" description="Polar residues" evidence="1">
    <location>
        <begin position="85"/>
        <end position="100"/>
    </location>
</feature>
<keyword evidence="3" id="KW-1185">Reference proteome</keyword>
<dbReference type="OrthoDB" id="5419928at2759"/>
<sequence>MHYGADNADTSDFVVFKIRTNAAAAALRRRRLTPVDDITRRDEPVDECLHSTQKYRTAKAETDYQQRRIEYILSEISKIEAEQKTAGNGSSSAGTRSRKG</sequence>
<dbReference type="AlphaFoldDB" id="A0A1J7I413"/>
<evidence type="ECO:0000313" key="2">
    <source>
        <dbReference type="EMBL" id="OIW22229.1"/>
    </source>
</evidence>
<evidence type="ECO:0000313" key="3">
    <source>
        <dbReference type="Proteomes" id="UP000182658"/>
    </source>
</evidence>
<accession>A0A1J7I413</accession>
<reference evidence="2 3" key="1">
    <citation type="submission" date="2016-10" db="EMBL/GenBank/DDBJ databases">
        <title>Draft genome sequence of Coniochaeta ligniaria NRRL30616, a lignocellulolytic fungus for bioabatement of inhibitors in plant biomass hydrolysates.</title>
        <authorList>
            <consortium name="DOE Joint Genome Institute"/>
            <person name="Jimenez D.J."/>
            <person name="Hector R.E."/>
            <person name="Riley R."/>
            <person name="Sun H."/>
            <person name="Grigoriev I.V."/>
            <person name="Van Elsas J.D."/>
            <person name="Nichols N.N."/>
        </authorList>
    </citation>
    <scope>NUCLEOTIDE SEQUENCE [LARGE SCALE GENOMIC DNA]</scope>
    <source>
        <strain evidence="2 3">NRRL 30616</strain>
    </source>
</reference>
<name>A0A1J7I413_9PEZI</name>
<dbReference type="InParanoid" id="A0A1J7I413"/>